<dbReference type="PANTHER" id="PTHR28083:SF1">
    <property type="entry name" value="GOOD FOR FULL DBP5 ACTIVITY PROTEIN 2"/>
    <property type="match status" value="1"/>
</dbReference>
<protein>
    <recommendedName>
        <fullName evidence="2">Gfd2/YDR514C-like C-terminal domain-containing protein</fullName>
    </recommendedName>
</protein>
<dbReference type="AlphaFoldDB" id="A0A2V1AFC9"/>
<evidence type="ECO:0000313" key="3">
    <source>
        <dbReference type="EMBL" id="PVH16699.1"/>
    </source>
</evidence>
<dbReference type="InterPro" id="IPR040151">
    <property type="entry name" value="Gfd2/YDR514C-like"/>
</dbReference>
<feature type="region of interest" description="Disordered" evidence="1">
    <location>
        <begin position="318"/>
        <end position="343"/>
    </location>
</feature>
<accession>A0A2V1AFC9</accession>
<gene>
    <name evidence="3" type="ORF">CXQ87_004995</name>
</gene>
<dbReference type="GO" id="GO:0003676">
    <property type="term" value="F:nucleic acid binding"/>
    <property type="evidence" value="ECO:0007669"/>
    <property type="project" value="InterPro"/>
</dbReference>
<dbReference type="PANTHER" id="PTHR28083">
    <property type="entry name" value="GOOD FOR FULL DBP5 ACTIVITY PROTEIN 2"/>
    <property type="match status" value="1"/>
</dbReference>
<feature type="compositionally biased region" description="Basic residues" evidence="1">
    <location>
        <begin position="334"/>
        <end position="343"/>
    </location>
</feature>
<evidence type="ECO:0000313" key="4">
    <source>
        <dbReference type="Proteomes" id="UP000244406"/>
    </source>
</evidence>
<organism evidence="3 4">
    <name type="scientific">Candidozyma duobushaemuli</name>
    <dbReference type="NCBI Taxonomy" id="1231522"/>
    <lineage>
        <taxon>Eukaryota</taxon>
        <taxon>Fungi</taxon>
        <taxon>Dikarya</taxon>
        <taxon>Ascomycota</taxon>
        <taxon>Saccharomycotina</taxon>
        <taxon>Pichiomycetes</taxon>
        <taxon>Metschnikowiaceae</taxon>
        <taxon>Candidozyma</taxon>
    </lineage>
</organism>
<dbReference type="SUPFAM" id="SSF53098">
    <property type="entry name" value="Ribonuclease H-like"/>
    <property type="match status" value="1"/>
</dbReference>
<reference evidence="3 4" key="1">
    <citation type="submission" date="2017-12" db="EMBL/GenBank/DDBJ databases">
        <title>Genome Sequence of the Amphotericin B-resistant Candida duobushaemulonii strain, B09383.</title>
        <authorList>
            <person name="Chow N.A."/>
            <person name="Gade L."/>
            <person name="Batra D."/>
            <person name="Rowe L.A."/>
            <person name="Loparev V.N."/>
            <person name="Litvintseva A.P."/>
        </authorList>
    </citation>
    <scope>NUCLEOTIDE SEQUENCE [LARGE SCALE GENOMIC DNA]</scope>
    <source>
        <strain evidence="3 4">B09383</strain>
    </source>
</reference>
<dbReference type="GeneID" id="37004994"/>
<dbReference type="GO" id="GO:0005634">
    <property type="term" value="C:nucleus"/>
    <property type="evidence" value="ECO:0007669"/>
    <property type="project" value="TreeGrafter"/>
</dbReference>
<comment type="caution">
    <text evidence="3">The sequence shown here is derived from an EMBL/GenBank/DDBJ whole genome shotgun (WGS) entry which is preliminary data.</text>
</comment>
<evidence type="ECO:0000256" key="1">
    <source>
        <dbReference type="SAM" id="MobiDB-lite"/>
    </source>
</evidence>
<dbReference type="EMBL" id="PKFP01000005">
    <property type="protein sequence ID" value="PVH16699.1"/>
    <property type="molecule type" value="Genomic_DNA"/>
</dbReference>
<feature type="domain" description="Gfd2/YDR514C-like C-terminal" evidence="2">
    <location>
        <begin position="54"/>
        <end position="218"/>
    </location>
</feature>
<sequence>MKSAFAKQAATMQAVLREALDQYFATAQFNFTKDTYITALRQSMEAVYLRKRPLVSIDIEAFERNPSKVTEVGVAIYDPEGQQLSLQPTIKTLHIIIRENKSMINTRFVPNKKFEFNGGCSYELSMIQSRQFLTKLFNHYLVDCRGSLVGHNVDGDIKWIRGMGVKFDNPSVVDTMRIFGYSRSKGATLRGILRTMGIPHANLHNAANDAYYTLLASFALCDPQQRERFNLDTYLTLYPSDLPKKLRDEDKRREKFSDFALLELSQPTFEEFRDSASWFNSKVQVTSYPYDREAAEAAAAEAKAAKENGQAELVVEVTEEVKEDQPREAPPQRPKPKHKRWKK</sequence>
<dbReference type="RefSeq" id="XP_025337639.1">
    <property type="nucleotide sequence ID" value="XM_025483426.1"/>
</dbReference>
<dbReference type="InterPro" id="IPR036397">
    <property type="entry name" value="RNaseH_sf"/>
</dbReference>
<dbReference type="Gene3D" id="3.30.420.10">
    <property type="entry name" value="Ribonuclease H-like superfamily/Ribonuclease H"/>
    <property type="match status" value="1"/>
</dbReference>
<evidence type="ECO:0000259" key="2">
    <source>
        <dbReference type="Pfam" id="PF21762"/>
    </source>
</evidence>
<keyword evidence="4" id="KW-1185">Reference proteome</keyword>
<dbReference type="Pfam" id="PF21762">
    <property type="entry name" value="DEDDh_C"/>
    <property type="match status" value="1"/>
</dbReference>
<name>A0A2V1AFC9_9ASCO</name>
<dbReference type="InterPro" id="IPR048519">
    <property type="entry name" value="Gfd2/YDR514C-like_C"/>
</dbReference>
<dbReference type="Proteomes" id="UP000244406">
    <property type="component" value="Unassembled WGS sequence"/>
</dbReference>
<proteinExistence type="predicted"/>
<dbReference type="InterPro" id="IPR012337">
    <property type="entry name" value="RNaseH-like_sf"/>
</dbReference>
<dbReference type="VEuPathDB" id="FungiDB:CXQ87_004995"/>